<keyword evidence="1" id="KW-0472">Membrane</keyword>
<keyword evidence="1" id="KW-0812">Transmembrane</keyword>
<dbReference type="Proteomes" id="UP000727456">
    <property type="component" value="Unassembled WGS sequence"/>
</dbReference>
<keyword evidence="3" id="KW-1185">Reference proteome</keyword>
<feature type="transmembrane region" description="Helical" evidence="1">
    <location>
        <begin position="41"/>
        <end position="66"/>
    </location>
</feature>
<evidence type="ECO:0000313" key="2">
    <source>
        <dbReference type="EMBL" id="NIJ08523.1"/>
    </source>
</evidence>
<reference evidence="2 3" key="1">
    <citation type="submission" date="2020-03" db="EMBL/GenBank/DDBJ databases">
        <title>Genomic Encyclopedia of Type Strains, Phase III (KMG-III): the genomes of soil and plant-associated and newly described type strains.</title>
        <authorList>
            <person name="Whitman W."/>
        </authorList>
    </citation>
    <scope>NUCLEOTIDE SEQUENCE [LARGE SCALE GENOMIC DNA]</scope>
    <source>
        <strain evidence="2 3">CECT 8804</strain>
    </source>
</reference>
<dbReference type="RefSeq" id="WP_167073376.1">
    <property type="nucleotide sequence ID" value="NZ_JAAOZC010000005.1"/>
</dbReference>
<comment type="caution">
    <text evidence="2">The sequence shown here is derived from an EMBL/GenBank/DDBJ whole genome shotgun (WGS) entry which is preliminary data.</text>
</comment>
<keyword evidence="1" id="KW-1133">Transmembrane helix</keyword>
<protein>
    <submittedName>
        <fullName evidence="2">Uncharacterized protein</fullName>
    </submittedName>
</protein>
<evidence type="ECO:0000256" key="1">
    <source>
        <dbReference type="SAM" id="Phobius"/>
    </source>
</evidence>
<dbReference type="EMBL" id="JAAOZC010000005">
    <property type="protein sequence ID" value="NIJ08523.1"/>
    <property type="molecule type" value="Genomic_DNA"/>
</dbReference>
<organism evidence="2 3">
    <name type="scientific">Sphingomonas vulcanisoli</name>
    <dbReference type="NCBI Taxonomy" id="1658060"/>
    <lineage>
        <taxon>Bacteria</taxon>
        <taxon>Pseudomonadati</taxon>
        <taxon>Pseudomonadota</taxon>
        <taxon>Alphaproteobacteria</taxon>
        <taxon>Sphingomonadales</taxon>
        <taxon>Sphingomonadaceae</taxon>
        <taxon>Sphingomonas</taxon>
    </lineage>
</organism>
<sequence>MSVMSGHRRQSAWRAFGILLLASGAGALSQAHRIGGSVAWLYSPILAWAVGLTGFALAMTGVLLAVHGAELRQRWRARQLAETATRHPPRRRPPSDAIDPWLVLNGFAGGRLALTSFLIVRAQERGAARRPSPMQDKGGSA</sequence>
<accession>A0ABX0TTZ4</accession>
<evidence type="ECO:0000313" key="3">
    <source>
        <dbReference type="Proteomes" id="UP000727456"/>
    </source>
</evidence>
<name>A0ABX0TTZ4_9SPHN</name>
<proteinExistence type="predicted"/>
<gene>
    <name evidence="2" type="ORF">FHS31_002144</name>
</gene>